<keyword evidence="2" id="KW-0677">Repeat</keyword>
<feature type="domain" description="Phorbol-ester/DAG-type" evidence="7">
    <location>
        <begin position="307"/>
        <end position="359"/>
    </location>
</feature>
<evidence type="ECO:0000259" key="7">
    <source>
        <dbReference type="PROSITE" id="PS50081"/>
    </source>
</evidence>
<dbReference type="eggNOG" id="ENOG502RANS">
    <property type="taxonomic scope" value="Eukaryota"/>
</dbReference>
<dbReference type="SMART" id="SM00249">
    <property type="entry name" value="PHD"/>
    <property type="match status" value="5"/>
</dbReference>
<dbReference type="SUPFAM" id="SSF57889">
    <property type="entry name" value="Cysteine-rich domain"/>
    <property type="match status" value="5"/>
</dbReference>
<dbReference type="OMA" id="CKMRISE"/>
<evidence type="ECO:0000256" key="4">
    <source>
        <dbReference type="ARBA" id="ARBA00022833"/>
    </source>
</evidence>
<evidence type="ECO:0000256" key="2">
    <source>
        <dbReference type="ARBA" id="ARBA00022737"/>
    </source>
</evidence>
<dbReference type="Proteomes" id="UP000026915">
    <property type="component" value="Chromosome 5"/>
</dbReference>
<dbReference type="SMART" id="SM00109">
    <property type="entry name" value="C1"/>
    <property type="match status" value="5"/>
</dbReference>
<proteinExistence type="predicted"/>
<evidence type="ECO:0000256" key="5">
    <source>
        <dbReference type="SAM" id="Coils"/>
    </source>
</evidence>
<dbReference type="HOGENOM" id="CLU_017477_0_0_1"/>
<dbReference type="Pfam" id="PF03107">
    <property type="entry name" value="C1_2"/>
    <property type="match status" value="5"/>
</dbReference>
<reference evidence="8 9" key="1">
    <citation type="journal article" date="2013" name="Genome Biol.">
        <title>The genome sequence of the most widely cultivated cacao type and its use to identify candidate genes regulating pod color.</title>
        <authorList>
            <person name="Motamayor J.C."/>
            <person name="Mockaitis K."/>
            <person name="Schmutz J."/>
            <person name="Haiminen N."/>
            <person name="Iii D.L."/>
            <person name="Cornejo O."/>
            <person name="Findley S.D."/>
            <person name="Zheng P."/>
            <person name="Utro F."/>
            <person name="Royaert S."/>
            <person name="Saski C."/>
            <person name="Jenkins J."/>
            <person name="Podicheti R."/>
            <person name="Zhao M."/>
            <person name="Scheffler B.E."/>
            <person name="Stack J.C."/>
            <person name="Feltus F.A."/>
            <person name="Mustiga G.M."/>
            <person name="Amores F."/>
            <person name="Phillips W."/>
            <person name="Marelli J.P."/>
            <person name="May G.D."/>
            <person name="Shapiro H."/>
            <person name="Ma J."/>
            <person name="Bustamante C.D."/>
            <person name="Schnell R.J."/>
            <person name="Main D."/>
            <person name="Gilbert D."/>
            <person name="Parida L."/>
            <person name="Kuhn D.N."/>
        </authorList>
    </citation>
    <scope>NUCLEOTIDE SEQUENCE [LARGE SCALE GENOMIC DNA]</scope>
    <source>
        <strain evidence="9">cv. Matina 1-6</strain>
    </source>
</reference>
<dbReference type="AlphaFoldDB" id="A0A061F2E8"/>
<feature type="coiled-coil region" evidence="5">
    <location>
        <begin position="282"/>
        <end position="309"/>
    </location>
</feature>
<dbReference type="InParanoid" id="A0A061F2E8"/>
<evidence type="ECO:0000313" key="8">
    <source>
        <dbReference type="EMBL" id="EOY10872.1"/>
    </source>
</evidence>
<evidence type="ECO:0000256" key="6">
    <source>
        <dbReference type="SAM" id="MobiDB-lite"/>
    </source>
</evidence>
<evidence type="ECO:0000256" key="3">
    <source>
        <dbReference type="ARBA" id="ARBA00022771"/>
    </source>
</evidence>
<organism evidence="8 9">
    <name type="scientific">Theobroma cacao</name>
    <name type="common">Cacao</name>
    <name type="synonym">Cocoa</name>
    <dbReference type="NCBI Taxonomy" id="3641"/>
    <lineage>
        <taxon>Eukaryota</taxon>
        <taxon>Viridiplantae</taxon>
        <taxon>Streptophyta</taxon>
        <taxon>Embryophyta</taxon>
        <taxon>Tracheophyta</taxon>
        <taxon>Spermatophyta</taxon>
        <taxon>Magnoliopsida</taxon>
        <taxon>eudicotyledons</taxon>
        <taxon>Gunneridae</taxon>
        <taxon>Pentapetalae</taxon>
        <taxon>rosids</taxon>
        <taxon>malvids</taxon>
        <taxon>Malvales</taxon>
        <taxon>Malvaceae</taxon>
        <taxon>Byttnerioideae</taxon>
        <taxon>Theobroma</taxon>
    </lineage>
</organism>
<dbReference type="EMBL" id="CM001883">
    <property type="protein sequence ID" value="EOY10872.1"/>
    <property type="molecule type" value="Genomic_DNA"/>
</dbReference>
<evidence type="ECO:0000256" key="1">
    <source>
        <dbReference type="ARBA" id="ARBA00022723"/>
    </source>
</evidence>
<dbReference type="PANTHER" id="PTHR46288">
    <property type="entry name" value="PHORBOL-ESTER/DAG-TYPE DOMAIN-CONTAINING PROTEIN"/>
    <property type="match status" value="1"/>
</dbReference>
<keyword evidence="4" id="KW-0862">Zinc</keyword>
<dbReference type="PANTHER" id="PTHR46288:SF27">
    <property type="entry name" value="CYSTEINE_HISTIDINE-RICH C1 DOMAIN FAMILY PROTEIN"/>
    <property type="match status" value="1"/>
</dbReference>
<dbReference type="InterPro" id="IPR001965">
    <property type="entry name" value="Znf_PHD"/>
</dbReference>
<feature type="compositionally biased region" description="Basic and acidic residues" evidence="6">
    <location>
        <begin position="695"/>
        <end position="707"/>
    </location>
</feature>
<keyword evidence="5" id="KW-0175">Coiled coil</keyword>
<gene>
    <name evidence="8" type="ORF">TCM_026167</name>
</gene>
<dbReference type="InterPro" id="IPR004146">
    <property type="entry name" value="DC1"/>
</dbReference>
<accession>A0A061F2E8</accession>
<feature type="region of interest" description="Disordered" evidence="6">
    <location>
        <begin position="695"/>
        <end position="715"/>
    </location>
</feature>
<protein>
    <recommendedName>
        <fullName evidence="7">Phorbol-ester/DAG-type domain-containing protein</fullName>
    </recommendedName>
</protein>
<keyword evidence="3" id="KW-0863">Zinc-finger</keyword>
<sequence length="749" mass="87202">MDIKPFLHKHYLLYDCYGHYDNIEEASCDKCNQQIDGWAYSCESCRKFWLHSYCAEEQLPPRISHPLHTQHLLTLFKGYDVDDFICDKCFTLSRGHRYHCSGCNFKVDVSCAASTNDAALVKLESKRSDEGLRKIQHFVHTNRLTGIFNYRKVAKKHYNCGWCEKHLSGMTYGCFESYEKFYIHESCLIKIPTKILGHPFHSSHPLYLQPTTMVNNSEPRCNACKDAILGKAYRCQKCELHLHVLCSRLQPCLKHEIHEHGLTSFQKNLSEVDSEALIPKLMEQEETEKGNAESQSQDLEREIEHFTHRHSLSYYEVIEKNEDVFCKACDFEIYGQAYGCESCEYFLHIRCAKLSYEVLHPLHPKHPLRLFNDSQPVFCNECGDFSFGFSYVCYFCDFKLDVKCVTSTEPNNEGQRLKEMARESKLCPLEQDHELSFFNFRHKVQRGYLCSICFLPLSGLTYHCFACSYVVHESCLGFPLEITLPTLSEHPLHPTLNKGRYTCCLACRCPFSWEDIVYKCEQFRHISLHILCANSMRQAIRSKSHQHPLFYFGTECQNLFASMLNYEFFRQHFLFKCNKCYKSFGGVPFYRCVLCCINFHLECVPIPHFIKSKCHIHPFTLRHCFPEDDSEKYFCDVCEEERHPKNHVYVCEECQGLFVAHIECVLDNMVDEIAPAEDPSSNLVPDLENTFVQAEREVPTDESKEEQQSNNELLQSSYLPPPVLFISLQRFLSLSQKPLSHFGDSTGEE</sequence>
<dbReference type="Gene3D" id="3.30.60.20">
    <property type="match status" value="1"/>
</dbReference>
<evidence type="ECO:0000313" key="9">
    <source>
        <dbReference type="Proteomes" id="UP000026915"/>
    </source>
</evidence>
<dbReference type="Gramene" id="EOY10872">
    <property type="protein sequence ID" value="EOY10872"/>
    <property type="gene ID" value="TCM_026167"/>
</dbReference>
<dbReference type="InterPro" id="IPR002219">
    <property type="entry name" value="PKC_DAG/PE"/>
</dbReference>
<keyword evidence="1" id="KW-0479">Metal-binding</keyword>
<name>A0A061F2E8_THECC</name>
<dbReference type="InterPro" id="IPR046349">
    <property type="entry name" value="C1-like_sf"/>
</dbReference>
<dbReference type="GO" id="GO:0008270">
    <property type="term" value="F:zinc ion binding"/>
    <property type="evidence" value="ECO:0007669"/>
    <property type="project" value="UniProtKB-KW"/>
</dbReference>
<dbReference type="PROSITE" id="PS50081">
    <property type="entry name" value="ZF_DAG_PE_2"/>
    <property type="match status" value="1"/>
</dbReference>
<keyword evidence="9" id="KW-1185">Reference proteome</keyword>